<evidence type="ECO:0000313" key="1">
    <source>
        <dbReference type="EMBL" id="CEM62741.1"/>
    </source>
</evidence>
<dbReference type="Proteomes" id="UP000042527">
    <property type="component" value="Unassembled WGS sequence"/>
</dbReference>
<name>A0A0B7H1A0_TREPH</name>
<dbReference type="AlphaFoldDB" id="A0A0B7H1A0"/>
<proteinExistence type="predicted"/>
<organism evidence="1 2">
    <name type="scientific">Treponema phagedenis</name>
    <dbReference type="NCBI Taxonomy" id="162"/>
    <lineage>
        <taxon>Bacteria</taxon>
        <taxon>Pseudomonadati</taxon>
        <taxon>Spirochaetota</taxon>
        <taxon>Spirochaetia</taxon>
        <taxon>Spirochaetales</taxon>
        <taxon>Treponemataceae</taxon>
        <taxon>Treponema</taxon>
    </lineage>
</organism>
<dbReference type="EMBL" id="CDNC01000045">
    <property type="protein sequence ID" value="CEM62741.1"/>
    <property type="molecule type" value="Genomic_DNA"/>
</dbReference>
<gene>
    <name evidence="1" type="ORF">TPHV1_50001</name>
</gene>
<reference evidence="2" key="1">
    <citation type="submission" date="2015-01" db="EMBL/GenBank/DDBJ databases">
        <authorList>
            <person name="Manzoor Shahid"/>
            <person name="Zubair Saima"/>
        </authorList>
    </citation>
    <scope>NUCLEOTIDE SEQUENCE [LARGE SCALE GENOMIC DNA]</scope>
    <source>
        <strain evidence="2">V1</strain>
    </source>
</reference>
<protein>
    <submittedName>
        <fullName evidence="1">Uncharacterized protein</fullName>
    </submittedName>
</protein>
<keyword evidence="2" id="KW-1185">Reference proteome</keyword>
<evidence type="ECO:0000313" key="2">
    <source>
        <dbReference type="Proteomes" id="UP000042527"/>
    </source>
</evidence>
<accession>A0A0B7H1A0</accession>
<sequence length="54" mass="6454">MHAQTPSKLELNPEELTYLESLVVYEQSKHKRLRVHEYFCLKARGCPLRKQPTR</sequence>